<dbReference type="InterPro" id="IPR003594">
    <property type="entry name" value="HATPase_dom"/>
</dbReference>
<evidence type="ECO:0000259" key="11">
    <source>
        <dbReference type="SMART" id="SM00387"/>
    </source>
</evidence>
<keyword evidence="10" id="KW-0812">Transmembrane</keyword>
<organism evidence="12 13">
    <name type="scientific">Luethyella okanaganae</name>
    <dbReference type="NCBI Taxonomy" id="69372"/>
    <lineage>
        <taxon>Bacteria</taxon>
        <taxon>Bacillati</taxon>
        <taxon>Actinomycetota</taxon>
        <taxon>Actinomycetes</taxon>
        <taxon>Micrococcales</taxon>
        <taxon>Microbacteriaceae</taxon>
        <taxon>Luethyella</taxon>
    </lineage>
</organism>
<evidence type="ECO:0000256" key="6">
    <source>
        <dbReference type="ARBA" id="ARBA00022777"/>
    </source>
</evidence>
<evidence type="ECO:0000256" key="10">
    <source>
        <dbReference type="SAM" id="Phobius"/>
    </source>
</evidence>
<feature type="domain" description="Histidine kinase/HSP90-like ATPase" evidence="11">
    <location>
        <begin position="291"/>
        <end position="385"/>
    </location>
</feature>
<evidence type="ECO:0000256" key="9">
    <source>
        <dbReference type="SAM" id="Coils"/>
    </source>
</evidence>
<keyword evidence="7" id="KW-0067">ATP-binding</keyword>
<proteinExistence type="predicted"/>
<dbReference type="InterPro" id="IPR050482">
    <property type="entry name" value="Sensor_HK_TwoCompSys"/>
</dbReference>
<dbReference type="Proteomes" id="UP001596306">
    <property type="component" value="Unassembled WGS sequence"/>
</dbReference>
<dbReference type="PANTHER" id="PTHR24421">
    <property type="entry name" value="NITRATE/NITRITE SENSOR PROTEIN NARX-RELATED"/>
    <property type="match status" value="1"/>
</dbReference>
<sequence>MESRRWWDAAFAAVIVFLSMFVLVHDPPLDASEAGALATLGALGLAYYSFGRYRLWSEPTARNVVFSALLIATVSIGSYFDPMLAILQAVVYPCLWVIALSTRMAIVTNSLAALGVFVASTIRGGMEAIAPGLVAAGLSLVFSISLGLWITSIERYGSERAKLLEELVAVQDELAALHRDSGVASERERLAREIHDTIAQNLTSLVMLAQRARTELAAVPGTTATEGSLDLIETTARDALTEARTLVVSMSSVTVGDSTLTDTVERLAERFQRETGILVTPRVAATGLDRDVEVVLLRCAQEGLANVRKHSRAEAASVLIEHRGSEIALVVSDDGRGLGDYEPGRETGFGLSGMRDRVGLVGGTLTVGPGTDRGAVLTVLVPAHSSSGVAP</sequence>
<evidence type="ECO:0000313" key="12">
    <source>
        <dbReference type="EMBL" id="MFC6354536.1"/>
    </source>
</evidence>
<dbReference type="SUPFAM" id="SSF55874">
    <property type="entry name" value="ATPase domain of HSP90 chaperone/DNA topoisomerase II/histidine kinase"/>
    <property type="match status" value="1"/>
</dbReference>
<dbReference type="CDD" id="cd16917">
    <property type="entry name" value="HATPase_UhpB-NarQ-NarX-like"/>
    <property type="match status" value="1"/>
</dbReference>
<evidence type="ECO:0000256" key="1">
    <source>
        <dbReference type="ARBA" id="ARBA00000085"/>
    </source>
</evidence>
<protein>
    <recommendedName>
        <fullName evidence="2">histidine kinase</fullName>
        <ecNumber evidence="2">2.7.13.3</ecNumber>
    </recommendedName>
</protein>
<feature type="transmembrane region" description="Helical" evidence="10">
    <location>
        <begin position="7"/>
        <end position="25"/>
    </location>
</feature>
<evidence type="ECO:0000256" key="4">
    <source>
        <dbReference type="ARBA" id="ARBA00022679"/>
    </source>
</evidence>
<name>A0ABW1V9A9_9MICO</name>
<dbReference type="Gene3D" id="1.20.5.1930">
    <property type="match status" value="1"/>
</dbReference>
<reference evidence="13" key="1">
    <citation type="journal article" date="2019" name="Int. J. Syst. Evol. Microbiol.">
        <title>The Global Catalogue of Microorganisms (GCM) 10K type strain sequencing project: providing services to taxonomists for standard genome sequencing and annotation.</title>
        <authorList>
            <consortium name="The Broad Institute Genomics Platform"/>
            <consortium name="The Broad Institute Genome Sequencing Center for Infectious Disease"/>
            <person name="Wu L."/>
            <person name="Ma J."/>
        </authorList>
    </citation>
    <scope>NUCLEOTIDE SEQUENCE [LARGE SCALE GENOMIC DNA]</scope>
    <source>
        <strain evidence="13">CCUG 43304</strain>
    </source>
</reference>
<feature type="transmembrane region" description="Helical" evidence="10">
    <location>
        <begin position="31"/>
        <end position="50"/>
    </location>
</feature>
<feature type="transmembrane region" description="Helical" evidence="10">
    <location>
        <begin position="86"/>
        <end position="117"/>
    </location>
</feature>
<feature type="transmembrane region" description="Helical" evidence="10">
    <location>
        <begin position="62"/>
        <end position="80"/>
    </location>
</feature>
<dbReference type="Pfam" id="PF02518">
    <property type="entry name" value="HATPase_c"/>
    <property type="match status" value="1"/>
</dbReference>
<feature type="coiled-coil region" evidence="9">
    <location>
        <begin position="153"/>
        <end position="180"/>
    </location>
</feature>
<keyword evidence="9" id="KW-0175">Coiled coil</keyword>
<feature type="transmembrane region" description="Helical" evidence="10">
    <location>
        <begin position="129"/>
        <end position="150"/>
    </location>
</feature>
<dbReference type="EMBL" id="JBHSTP010000001">
    <property type="protein sequence ID" value="MFC6354536.1"/>
    <property type="molecule type" value="Genomic_DNA"/>
</dbReference>
<keyword evidence="4" id="KW-0808">Transferase</keyword>
<gene>
    <name evidence="12" type="ORF">ACFQB0_00205</name>
</gene>
<dbReference type="GO" id="GO:0016301">
    <property type="term" value="F:kinase activity"/>
    <property type="evidence" value="ECO:0007669"/>
    <property type="project" value="UniProtKB-KW"/>
</dbReference>
<dbReference type="SMART" id="SM00387">
    <property type="entry name" value="HATPase_c"/>
    <property type="match status" value="1"/>
</dbReference>
<evidence type="ECO:0000256" key="5">
    <source>
        <dbReference type="ARBA" id="ARBA00022741"/>
    </source>
</evidence>
<evidence type="ECO:0000256" key="8">
    <source>
        <dbReference type="ARBA" id="ARBA00023012"/>
    </source>
</evidence>
<keyword evidence="13" id="KW-1185">Reference proteome</keyword>
<evidence type="ECO:0000256" key="7">
    <source>
        <dbReference type="ARBA" id="ARBA00022840"/>
    </source>
</evidence>
<keyword evidence="5" id="KW-0547">Nucleotide-binding</keyword>
<keyword evidence="3" id="KW-0597">Phosphoprotein</keyword>
<dbReference type="Pfam" id="PF07730">
    <property type="entry name" value="HisKA_3"/>
    <property type="match status" value="1"/>
</dbReference>
<keyword evidence="10" id="KW-0472">Membrane</keyword>
<comment type="caution">
    <text evidence="12">The sequence shown here is derived from an EMBL/GenBank/DDBJ whole genome shotgun (WGS) entry which is preliminary data.</text>
</comment>
<dbReference type="EC" id="2.7.13.3" evidence="2"/>
<dbReference type="InterPro" id="IPR036890">
    <property type="entry name" value="HATPase_C_sf"/>
</dbReference>
<accession>A0ABW1V9A9</accession>
<evidence type="ECO:0000256" key="2">
    <source>
        <dbReference type="ARBA" id="ARBA00012438"/>
    </source>
</evidence>
<dbReference type="InterPro" id="IPR011712">
    <property type="entry name" value="Sig_transdc_His_kin_sub3_dim/P"/>
</dbReference>
<evidence type="ECO:0000313" key="13">
    <source>
        <dbReference type="Proteomes" id="UP001596306"/>
    </source>
</evidence>
<keyword evidence="10" id="KW-1133">Transmembrane helix</keyword>
<comment type="catalytic activity">
    <reaction evidence="1">
        <text>ATP + protein L-histidine = ADP + protein N-phospho-L-histidine.</text>
        <dbReference type="EC" id="2.7.13.3"/>
    </reaction>
</comment>
<evidence type="ECO:0000256" key="3">
    <source>
        <dbReference type="ARBA" id="ARBA00022553"/>
    </source>
</evidence>
<dbReference type="PANTHER" id="PTHR24421:SF10">
    <property type="entry name" value="NITRATE_NITRITE SENSOR PROTEIN NARQ"/>
    <property type="match status" value="1"/>
</dbReference>
<dbReference type="RefSeq" id="WP_386726073.1">
    <property type="nucleotide sequence ID" value="NZ_JBHSTP010000001.1"/>
</dbReference>
<dbReference type="Gene3D" id="3.30.565.10">
    <property type="entry name" value="Histidine kinase-like ATPase, C-terminal domain"/>
    <property type="match status" value="1"/>
</dbReference>
<keyword evidence="6 12" id="KW-0418">Kinase</keyword>
<keyword evidence="8" id="KW-0902">Two-component regulatory system</keyword>